<dbReference type="EnsemblMetazoa" id="XM_014392526.2">
    <property type="protein sequence ID" value="XP_014248012.1"/>
    <property type="gene ID" value="LOC106665801"/>
</dbReference>
<dbReference type="GeneID" id="106665801"/>
<dbReference type="RefSeq" id="XP_014248012.1">
    <property type="nucleotide sequence ID" value="XM_014392526.2"/>
</dbReference>
<dbReference type="AlphaFoldDB" id="A0A8I6RMN8"/>
<evidence type="ECO:0000256" key="1">
    <source>
        <dbReference type="ARBA" id="ARBA00022786"/>
    </source>
</evidence>
<keyword evidence="1" id="KW-0833">Ubl conjugation pathway</keyword>
<name>A0A8I6RMN8_CIMLE</name>
<evidence type="ECO:0000313" key="5">
    <source>
        <dbReference type="Proteomes" id="UP000494040"/>
    </source>
</evidence>
<proteinExistence type="predicted"/>
<dbReference type="PANTHER" id="PTHR20966:SF2">
    <property type="entry name" value="ANKYRIN REPEAT AND SOCS BOX PROTEIN 17"/>
    <property type="match status" value="1"/>
</dbReference>
<sequence>MFHNTLLSDSMEEDSFKWRAKNRISAIEKIFSIAKGDMGKVTLAARCALQAYRETGCTEVIYIALTILAKLKIHDRELVGSIMDVLFSIKGNFLCLFSHTVFKDDGSAYGLLDDEESSEYFLTVVGDRCYEVGNDIIRFIDVPVGGLTLAAISAYMGSTSAVHLFLRHGADPQKILRVIKFPPLPGRMAIARLVARSTPYPGKELRSLLDLPNPPTLKHLCKFVIRYRLMLNNFLPIGIGSLPLFRQLQRYIDLLED</sequence>
<dbReference type="PROSITE" id="PS50225">
    <property type="entry name" value="SOCS"/>
    <property type="match status" value="1"/>
</dbReference>
<dbReference type="InterPro" id="IPR001496">
    <property type="entry name" value="SOCS_box"/>
</dbReference>
<feature type="domain" description="SOCS box" evidence="3">
    <location>
        <begin position="204"/>
        <end position="257"/>
    </location>
</feature>
<protein>
    <recommendedName>
        <fullName evidence="3">SOCS box domain-containing protein</fullName>
    </recommendedName>
</protein>
<accession>A0A8I6RMN8</accession>
<reference evidence="4" key="1">
    <citation type="submission" date="2022-01" db="UniProtKB">
        <authorList>
            <consortium name="EnsemblMetazoa"/>
        </authorList>
    </citation>
    <scope>IDENTIFICATION</scope>
</reference>
<dbReference type="Proteomes" id="UP000494040">
    <property type="component" value="Unassembled WGS sequence"/>
</dbReference>
<evidence type="ECO:0000313" key="4">
    <source>
        <dbReference type="EnsemblMetazoa" id="XP_014248012.1"/>
    </source>
</evidence>
<dbReference type="InterPro" id="IPR036036">
    <property type="entry name" value="SOCS_box-like_dom_sf"/>
</dbReference>
<dbReference type="OrthoDB" id="10434625at2759"/>
<dbReference type="PANTHER" id="PTHR20966">
    <property type="entry name" value="ANKYRIN REPEAT AND SOCS BOX PROTEIN 17"/>
    <property type="match status" value="1"/>
</dbReference>
<dbReference type="KEGG" id="clec:106665801"/>
<keyword evidence="5" id="KW-1185">Reference proteome</keyword>
<dbReference type="GO" id="GO:0035556">
    <property type="term" value="P:intracellular signal transduction"/>
    <property type="evidence" value="ECO:0007669"/>
    <property type="project" value="InterPro"/>
</dbReference>
<evidence type="ECO:0000256" key="2">
    <source>
        <dbReference type="ARBA" id="ARBA00023043"/>
    </source>
</evidence>
<evidence type="ECO:0000259" key="3">
    <source>
        <dbReference type="PROSITE" id="PS50225"/>
    </source>
</evidence>
<dbReference type="SUPFAM" id="SSF158235">
    <property type="entry name" value="SOCS box-like"/>
    <property type="match status" value="1"/>
</dbReference>
<organism evidence="4 5">
    <name type="scientific">Cimex lectularius</name>
    <name type="common">Bed bug</name>
    <name type="synonym">Acanthia lectularia</name>
    <dbReference type="NCBI Taxonomy" id="79782"/>
    <lineage>
        <taxon>Eukaryota</taxon>
        <taxon>Metazoa</taxon>
        <taxon>Ecdysozoa</taxon>
        <taxon>Arthropoda</taxon>
        <taxon>Hexapoda</taxon>
        <taxon>Insecta</taxon>
        <taxon>Pterygota</taxon>
        <taxon>Neoptera</taxon>
        <taxon>Paraneoptera</taxon>
        <taxon>Hemiptera</taxon>
        <taxon>Heteroptera</taxon>
        <taxon>Panheteroptera</taxon>
        <taxon>Cimicomorpha</taxon>
        <taxon>Cimicidae</taxon>
        <taxon>Cimex</taxon>
    </lineage>
</organism>
<keyword evidence="2" id="KW-0040">ANK repeat</keyword>
<dbReference type="InterPro" id="IPR039147">
    <property type="entry name" value="ASB17"/>
</dbReference>